<evidence type="ECO:0000313" key="2">
    <source>
        <dbReference type="EMBL" id="MDT0621839.1"/>
    </source>
</evidence>
<evidence type="ECO:0000259" key="1">
    <source>
        <dbReference type="PROSITE" id="PS51462"/>
    </source>
</evidence>
<dbReference type="Pfam" id="PF00293">
    <property type="entry name" value="NUDIX"/>
    <property type="match status" value="1"/>
</dbReference>
<dbReference type="InterPro" id="IPR000086">
    <property type="entry name" value="NUDIX_hydrolase_dom"/>
</dbReference>
<evidence type="ECO:0000313" key="3">
    <source>
        <dbReference type="Proteomes" id="UP001250662"/>
    </source>
</evidence>
<dbReference type="Proteomes" id="UP001250662">
    <property type="component" value="Unassembled WGS sequence"/>
</dbReference>
<dbReference type="Gene3D" id="3.90.79.10">
    <property type="entry name" value="Nucleoside Triphosphate Pyrophosphohydrolase"/>
    <property type="match status" value="1"/>
</dbReference>
<reference evidence="2 3" key="1">
    <citation type="submission" date="2023-09" db="EMBL/GenBank/DDBJ databases">
        <authorList>
            <person name="Rey-Velasco X."/>
        </authorList>
    </citation>
    <scope>NUCLEOTIDE SEQUENCE [LARGE SCALE GENOMIC DNA]</scope>
    <source>
        <strain evidence="2 3">P007</strain>
    </source>
</reference>
<protein>
    <submittedName>
        <fullName evidence="2">NUDIX domain-containing protein</fullName>
    </submittedName>
</protein>
<proteinExistence type="predicted"/>
<keyword evidence="3" id="KW-1185">Reference proteome</keyword>
<dbReference type="InterPro" id="IPR015797">
    <property type="entry name" value="NUDIX_hydrolase-like_dom_sf"/>
</dbReference>
<organism evidence="2 3">
    <name type="scientific">Croceitalea vernalis</name>
    <dbReference type="NCBI Taxonomy" id="3075599"/>
    <lineage>
        <taxon>Bacteria</taxon>
        <taxon>Pseudomonadati</taxon>
        <taxon>Bacteroidota</taxon>
        <taxon>Flavobacteriia</taxon>
        <taxon>Flavobacteriales</taxon>
        <taxon>Flavobacteriaceae</taxon>
        <taxon>Croceitalea</taxon>
    </lineage>
</organism>
<dbReference type="RefSeq" id="WP_311385452.1">
    <property type="nucleotide sequence ID" value="NZ_JAVRHU010000002.1"/>
</dbReference>
<gene>
    <name evidence="2" type="ORF">RM520_09385</name>
</gene>
<dbReference type="PANTHER" id="PTHR10885:SF20">
    <property type="entry name" value="NUDIX HYDROLASE DOMAIN-CONTAINING PROTEIN"/>
    <property type="match status" value="1"/>
</dbReference>
<dbReference type="EMBL" id="JAVRHU010000002">
    <property type="protein sequence ID" value="MDT0621839.1"/>
    <property type="molecule type" value="Genomic_DNA"/>
</dbReference>
<comment type="caution">
    <text evidence="2">The sequence shown here is derived from an EMBL/GenBank/DDBJ whole genome shotgun (WGS) entry which is preliminary data.</text>
</comment>
<accession>A0ABU3BI69</accession>
<dbReference type="SUPFAM" id="SSF55811">
    <property type="entry name" value="Nudix"/>
    <property type="match status" value="1"/>
</dbReference>
<name>A0ABU3BI69_9FLAO</name>
<sequence>MDELIDILNEDGSPTGTTELKSVAHANGLFHPTIHVWCYSLDGYLLLQQRGRHKETYPLKWDVSAAGHIGAGESPQIGAFRECQEELGITIEIENLQKITIYKKEKKHSNRIFDREFINVFIYELDKSVALTKQESEVEALEWISIKDFESWISQKHQGLIPNSEKRFEFVISEIQKRLKDFS</sequence>
<dbReference type="PROSITE" id="PS51462">
    <property type="entry name" value="NUDIX"/>
    <property type="match status" value="1"/>
</dbReference>
<dbReference type="PANTHER" id="PTHR10885">
    <property type="entry name" value="ISOPENTENYL-DIPHOSPHATE DELTA-ISOMERASE"/>
    <property type="match status" value="1"/>
</dbReference>
<dbReference type="CDD" id="cd04692">
    <property type="entry name" value="NUDIX_Hydrolase"/>
    <property type="match status" value="1"/>
</dbReference>
<feature type="domain" description="Nudix hydrolase" evidence="1">
    <location>
        <begin position="29"/>
        <end position="169"/>
    </location>
</feature>